<comment type="caution">
    <text evidence="1">The sequence shown here is derived from an EMBL/GenBank/DDBJ whole genome shotgun (WGS) entry which is preliminary data.</text>
</comment>
<gene>
    <name evidence="1" type="ORF">J2Y00_004569</name>
</gene>
<dbReference type="Proteomes" id="UP001185331">
    <property type="component" value="Unassembled WGS sequence"/>
</dbReference>
<name>A0AAE4BN48_9DEIO</name>
<evidence type="ECO:0000313" key="2">
    <source>
        <dbReference type="Proteomes" id="UP001185331"/>
    </source>
</evidence>
<dbReference type="AlphaFoldDB" id="A0AAE4BN48"/>
<protein>
    <submittedName>
        <fullName evidence="1">Uncharacterized protein</fullName>
    </submittedName>
</protein>
<organism evidence="1 2">
    <name type="scientific">Deinococcus soli</name>
    <name type="common">ex Cha et al. 2016</name>
    <dbReference type="NCBI Taxonomy" id="1309411"/>
    <lineage>
        <taxon>Bacteria</taxon>
        <taxon>Thermotogati</taxon>
        <taxon>Deinococcota</taxon>
        <taxon>Deinococci</taxon>
        <taxon>Deinococcales</taxon>
        <taxon>Deinococcaceae</taxon>
        <taxon>Deinococcus</taxon>
    </lineage>
</organism>
<dbReference type="RefSeq" id="WP_308420116.1">
    <property type="nucleotide sequence ID" value="NZ_BMHJ01000062.1"/>
</dbReference>
<proteinExistence type="predicted"/>
<evidence type="ECO:0000313" key="1">
    <source>
        <dbReference type="EMBL" id="MDR6220938.1"/>
    </source>
</evidence>
<dbReference type="EMBL" id="JAVDQK010000020">
    <property type="protein sequence ID" value="MDR6220938.1"/>
    <property type="molecule type" value="Genomic_DNA"/>
</dbReference>
<accession>A0AAE4BN48</accession>
<reference evidence="1" key="1">
    <citation type="submission" date="2023-07" db="EMBL/GenBank/DDBJ databases">
        <title>Sorghum-associated microbial communities from plants grown in Nebraska, USA.</title>
        <authorList>
            <person name="Schachtman D."/>
        </authorList>
    </citation>
    <scope>NUCLEOTIDE SEQUENCE</scope>
    <source>
        <strain evidence="1">BE330</strain>
    </source>
</reference>
<sequence>MREMIFDHTSAFGECFEETIRELAATCHGSTIKPSVEAIESGLVEFKDFVA</sequence>